<evidence type="ECO:0000313" key="3">
    <source>
        <dbReference type="EMBL" id="RQP25066.1"/>
    </source>
</evidence>
<evidence type="ECO:0000256" key="1">
    <source>
        <dbReference type="ARBA" id="ARBA00034772"/>
    </source>
</evidence>
<comment type="caution">
    <text evidence="3">The sequence shown here is derived from an EMBL/GenBank/DDBJ whole genome shotgun (WGS) entry which is preliminary data.</text>
</comment>
<reference evidence="3 4" key="2">
    <citation type="submission" date="2018-12" db="EMBL/GenBank/DDBJ databases">
        <title>Rhizobacter gummiphilus sp. nov., a rubber-degrading bacterium isolated from the soil of a botanical garden in Japan.</title>
        <authorList>
            <person name="Shunsuke S.S."/>
        </authorList>
    </citation>
    <scope>NUCLEOTIDE SEQUENCE [LARGE SCALE GENOMIC DNA]</scope>
    <source>
        <strain evidence="3 4">S-16</strain>
    </source>
</reference>
<dbReference type="PANTHER" id="PTHR43172">
    <property type="entry name" value="ADENYLOSUCCINATE LYASE"/>
    <property type="match status" value="1"/>
</dbReference>
<gene>
    <name evidence="3" type="ORF">DZC73_09430</name>
</gene>
<dbReference type="RefSeq" id="WP_124539973.1">
    <property type="nucleotide sequence ID" value="NZ_QUSW01000002.1"/>
</dbReference>
<dbReference type="InterPro" id="IPR000362">
    <property type="entry name" value="Fumarate_lyase_fam"/>
</dbReference>
<dbReference type="Gene3D" id="1.10.40.30">
    <property type="entry name" value="Fumarase/aspartase (C-terminal domain)"/>
    <property type="match status" value="1"/>
</dbReference>
<dbReference type="InterPro" id="IPR020557">
    <property type="entry name" value="Fumarate_lyase_CS"/>
</dbReference>
<dbReference type="GO" id="GO:0016829">
    <property type="term" value="F:lyase activity"/>
    <property type="evidence" value="ECO:0007669"/>
    <property type="project" value="UniProtKB-ARBA"/>
</dbReference>
<proteinExistence type="inferred from homology"/>
<dbReference type="AlphaFoldDB" id="A0A3N7HUS1"/>
<feature type="domain" description="Adenylosuccinate lyase C-terminal" evidence="2">
    <location>
        <begin position="363"/>
        <end position="446"/>
    </location>
</feature>
<dbReference type="EMBL" id="QUSW01000002">
    <property type="protein sequence ID" value="RQP25066.1"/>
    <property type="molecule type" value="Genomic_DNA"/>
</dbReference>
<dbReference type="GO" id="GO:0016853">
    <property type="term" value="F:isomerase activity"/>
    <property type="evidence" value="ECO:0007669"/>
    <property type="project" value="UniProtKB-KW"/>
</dbReference>
<sequence>MPASAFEGFLSTPAMLALFEPASLVQAMLDFEAALATAQGECGVIPRSASTAIAARCRADEVAVDAIVAASGAAGSLAIPLVKQLTQAVARHDADAAGYVHWGSTSQDVIDTGMVLVQRRALALVDRDLGRLVQGLLQLSKAHGDAPVLARTLLQPAQVVSFGFKLVSWIAPLVRVRDRLRALGQSALQLQLGGAVGTLAVMGDKGDPVARHMALSLALRHAPGAWHTQRDEAASLACELGVLSGTLGKIARDISLMSQGEIGELAEPSGSGRGGSSAMPHKRNPVASMLALAGSMRTPHRVAAILAAMAQEHERGLGNWQAELAETAGLFISTHGALAALADVGGQLQVDRVRMQSNIDALQGLVFAEAASMLIARQTGKSAAHALLERLSQQAVAEGLHLRELVLDAVKADPHLSACIDGDELAALFSARHAAQRAIDVARPQLDALWATANDQDRAPPWSAWLPRD</sequence>
<keyword evidence="3" id="KW-0413">Isomerase</keyword>
<dbReference type="PANTHER" id="PTHR43172:SF2">
    <property type="entry name" value="ADENYLOSUCCINATE LYASE C-TERMINAL DOMAIN-CONTAINING PROTEIN"/>
    <property type="match status" value="1"/>
</dbReference>
<dbReference type="Gene3D" id="1.20.200.10">
    <property type="entry name" value="Fumarase/aspartase (Central domain)"/>
    <property type="match status" value="1"/>
</dbReference>
<name>A0A3N7HUS1_9BURK</name>
<dbReference type="InterPro" id="IPR019468">
    <property type="entry name" value="AdenyloSucc_lyase_C"/>
</dbReference>
<organism evidence="3 4">
    <name type="scientific">Piscinibacter terrae</name>
    <dbReference type="NCBI Taxonomy" id="2496871"/>
    <lineage>
        <taxon>Bacteria</taxon>
        <taxon>Pseudomonadati</taxon>
        <taxon>Pseudomonadota</taxon>
        <taxon>Betaproteobacteria</taxon>
        <taxon>Burkholderiales</taxon>
        <taxon>Sphaerotilaceae</taxon>
        <taxon>Piscinibacter</taxon>
    </lineage>
</organism>
<evidence type="ECO:0000259" key="2">
    <source>
        <dbReference type="SMART" id="SM00998"/>
    </source>
</evidence>
<dbReference type="OrthoDB" id="9768878at2"/>
<dbReference type="Proteomes" id="UP000267464">
    <property type="component" value="Unassembled WGS sequence"/>
</dbReference>
<dbReference type="SMART" id="SM00998">
    <property type="entry name" value="ADSL_C"/>
    <property type="match status" value="1"/>
</dbReference>
<dbReference type="PRINTS" id="PR00149">
    <property type="entry name" value="FUMRATELYASE"/>
</dbReference>
<dbReference type="InterPro" id="IPR008948">
    <property type="entry name" value="L-Aspartase-like"/>
</dbReference>
<evidence type="ECO:0000313" key="4">
    <source>
        <dbReference type="Proteomes" id="UP000267464"/>
    </source>
</evidence>
<dbReference type="InterPro" id="IPR022761">
    <property type="entry name" value="Fumarate_lyase_N"/>
</dbReference>
<dbReference type="SUPFAM" id="SSF48557">
    <property type="entry name" value="L-aspartase-like"/>
    <property type="match status" value="1"/>
</dbReference>
<dbReference type="PROSITE" id="PS00163">
    <property type="entry name" value="FUMARATE_LYASES"/>
    <property type="match status" value="1"/>
</dbReference>
<reference evidence="3 4" key="1">
    <citation type="submission" date="2018-08" db="EMBL/GenBank/DDBJ databases">
        <authorList>
            <person name="Khan S.A."/>
            <person name="Jeon C.O."/>
            <person name="Chun B.H."/>
            <person name="Jeong S.E."/>
        </authorList>
    </citation>
    <scope>NUCLEOTIDE SEQUENCE [LARGE SCALE GENOMIC DNA]</scope>
    <source>
        <strain evidence="3 4">S-16</strain>
    </source>
</reference>
<keyword evidence="4" id="KW-1185">Reference proteome</keyword>
<accession>A0A3N7HUS1</accession>
<comment type="similarity">
    <text evidence="1">Belongs to the class-II fumarase/aspartase family.</text>
</comment>
<protein>
    <submittedName>
        <fullName evidence="3">3-carboxy-cis,cis-muconate cycloisomerase</fullName>
    </submittedName>
</protein>
<dbReference type="Pfam" id="PF00206">
    <property type="entry name" value="Lyase_1"/>
    <property type="match status" value="1"/>
</dbReference>
<dbReference type="PRINTS" id="PR00145">
    <property type="entry name" value="ARGSUCLYASE"/>
</dbReference>